<gene>
    <name evidence="1" type="ORF">J1M35_00135</name>
</gene>
<dbReference type="AlphaFoldDB" id="A0A975CGJ4"/>
<organism evidence="1 2">
    <name type="scientific">Ottowia testudinis</name>
    <dbReference type="NCBI Taxonomy" id="2816950"/>
    <lineage>
        <taxon>Bacteria</taxon>
        <taxon>Pseudomonadati</taxon>
        <taxon>Pseudomonadota</taxon>
        <taxon>Betaproteobacteria</taxon>
        <taxon>Burkholderiales</taxon>
        <taxon>Comamonadaceae</taxon>
        <taxon>Ottowia</taxon>
    </lineage>
</organism>
<dbReference type="Proteomes" id="UP000663903">
    <property type="component" value="Chromosome"/>
</dbReference>
<dbReference type="KEGG" id="otd:J1M35_00135"/>
<protein>
    <submittedName>
        <fullName evidence="1">Uncharacterized protein</fullName>
    </submittedName>
</protein>
<proteinExistence type="predicted"/>
<sequence>MMTALVRGPLALGAVLLLGWGLAAELALVTPPAFLFGVRAARSNTADLIAARAFQASAKT</sequence>
<evidence type="ECO:0000313" key="2">
    <source>
        <dbReference type="Proteomes" id="UP000663903"/>
    </source>
</evidence>
<name>A0A975CGJ4_9BURK</name>
<dbReference type="EMBL" id="CP071796">
    <property type="protein sequence ID" value="QTD45381.1"/>
    <property type="molecule type" value="Genomic_DNA"/>
</dbReference>
<reference evidence="1" key="1">
    <citation type="submission" date="2021-03" db="EMBL/GenBank/DDBJ databases">
        <title>Ottowia sp. 27C isolated from the cloaca of a Giant Asian pond turtle (Heosemys grandis).</title>
        <authorList>
            <person name="Spergser J."/>
            <person name="Busse H.-J."/>
        </authorList>
    </citation>
    <scope>NUCLEOTIDE SEQUENCE</scope>
    <source>
        <strain evidence="1">27C</strain>
    </source>
</reference>
<keyword evidence="2" id="KW-1185">Reference proteome</keyword>
<evidence type="ECO:0000313" key="1">
    <source>
        <dbReference type="EMBL" id="QTD45381.1"/>
    </source>
</evidence>
<accession>A0A975CGJ4</accession>